<dbReference type="SUPFAM" id="SSF82866">
    <property type="entry name" value="Multidrug efflux transporter AcrB transmembrane domain"/>
    <property type="match status" value="2"/>
</dbReference>
<keyword evidence="1" id="KW-1133">Transmembrane helix</keyword>
<dbReference type="STRING" id="1805281.AUJ77_03280"/>
<comment type="caution">
    <text evidence="2">The sequence shown here is derived from an EMBL/GenBank/DDBJ whole genome shotgun (WGS) entry which is preliminary data.</text>
</comment>
<dbReference type="PRINTS" id="PR00702">
    <property type="entry name" value="ACRIFLAVINRP"/>
</dbReference>
<dbReference type="Gene3D" id="3.30.70.1320">
    <property type="entry name" value="Multidrug efflux transporter AcrB pore domain like"/>
    <property type="match status" value="1"/>
</dbReference>
<feature type="transmembrane region" description="Helical" evidence="1">
    <location>
        <begin position="435"/>
        <end position="455"/>
    </location>
</feature>
<dbReference type="EMBL" id="MNVN01000019">
    <property type="protein sequence ID" value="OIO30373.1"/>
    <property type="molecule type" value="Genomic_DNA"/>
</dbReference>
<dbReference type="SUPFAM" id="SSF82714">
    <property type="entry name" value="Multidrug efflux transporter AcrB TolC docking domain, DN and DC subdomains"/>
    <property type="match status" value="2"/>
</dbReference>
<reference evidence="2 3" key="1">
    <citation type="journal article" date="2016" name="Environ. Microbiol.">
        <title>Genomic resolution of a cold subsurface aquifer community provides metabolic insights for novel microbes adapted to high CO concentrations.</title>
        <authorList>
            <person name="Probst A.J."/>
            <person name="Castelle C.J."/>
            <person name="Singh A."/>
            <person name="Brown C.T."/>
            <person name="Anantharaman K."/>
            <person name="Sharon I."/>
            <person name="Hug L.A."/>
            <person name="Burstein D."/>
            <person name="Emerson J.B."/>
            <person name="Thomas B.C."/>
            <person name="Banfield J.F."/>
        </authorList>
    </citation>
    <scope>NUCLEOTIDE SEQUENCE [LARGE SCALE GENOMIC DNA]</scope>
    <source>
        <strain evidence="2">CG1_02_43_90</strain>
    </source>
</reference>
<name>A0A1J4V6F2_9BACT</name>
<dbReference type="GO" id="GO:0005886">
    <property type="term" value="C:plasma membrane"/>
    <property type="evidence" value="ECO:0007669"/>
    <property type="project" value="TreeGrafter"/>
</dbReference>
<keyword evidence="1" id="KW-0812">Transmembrane</keyword>
<dbReference type="Pfam" id="PF00873">
    <property type="entry name" value="ACR_tran"/>
    <property type="match status" value="1"/>
</dbReference>
<dbReference type="InterPro" id="IPR001036">
    <property type="entry name" value="Acrflvin-R"/>
</dbReference>
<feature type="transmembrane region" description="Helical" evidence="1">
    <location>
        <begin position="972"/>
        <end position="990"/>
    </location>
</feature>
<evidence type="ECO:0008006" key="4">
    <source>
        <dbReference type="Google" id="ProtNLM"/>
    </source>
</evidence>
<accession>A0A1J4V6F2</accession>
<feature type="transmembrane region" description="Helical" evidence="1">
    <location>
        <begin position="467"/>
        <end position="493"/>
    </location>
</feature>
<feature type="transmembrane region" description="Helical" evidence="1">
    <location>
        <begin position="996"/>
        <end position="1020"/>
    </location>
</feature>
<dbReference type="GO" id="GO:0042910">
    <property type="term" value="F:xenobiotic transmembrane transporter activity"/>
    <property type="evidence" value="ECO:0007669"/>
    <property type="project" value="TreeGrafter"/>
</dbReference>
<feature type="transmembrane region" description="Helical" evidence="1">
    <location>
        <begin position="532"/>
        <end position="558"/>
    </location>
</feature>
<sequence>MLWLWNFFLERRQLSYVLIIVLVVAGSFSLIKIPKENSPAIDIPEGIVIATLPGASSEDMETLVTNKLEAQISGLNNIDTITSSSGDGVSQIIVQFTSNANTNQSIQDLRDAVARATPNLPKDATTPQVNKLDFNSKPILVVSISGKLSPLEFSTLGQTVSDDFLSVSGVSRVEVSGVPPREIEVVVKKEKLEQYGLRITDVISAIGMNNSSVPAGKISIDGVNYNVNFKGNISDPNQIEDIAISTKNGVPVYLRDIATIHNDLAPVTTYSRVSLSGKPSDQAITLLVYKQAGASIQGVASAVKKEIENLKKTTLSGMDVFVPPSTDQGVAVGKQLGDLSKTGVETVLLVIVVLFVTIGWRESLVSALAIPLSFLIAFIGLYFTGNTLNFIVLFALILAVGILVDSGIVVTEAIHARMRIYGNATEAARAALKDYAWPLIAGTMATVAVFAPLFYISGIVGKFIAGIPYTLIFVLIASIFVALGIVPLIAVLFSKKKENHFEQKQEEYTTRVTTWYTKNLRKLLQNRGHQNIFLWALGGLFILSFALPLTGLVSLSFFPQNNQDFVYINVQKEEGTTLAKTDLAVREIEEILYSNPDISSFQTTVGQSSALTGAGSSGSNQANITVNLPVVRSKTSTQVAGELVKELSVIKDSKIQVLQASNGPPSGAPVQIQFKGDNLNEIITAADKGAQLLASLPHAANVTATTQNNGTEFNLTIDRVKATVLGLNTQLIGQTLRATINGTKATSITEPKQNVDVIVKLNLNSNYTNTLDTAETTINSIKNLSIQGPAGTILLGSVLNDSLGISNATISHKDKIRIETVSGYPDDKTTTTALVSAFKKRVGELNLPPSVVVSYGGETQNINQSFTEMFVALIAGIVLMFVILIIAFNSIRYTIYLLSIVPLSLIGVMVGLAVTGQSLSFTSLLGVIGLGGVLVNHAIILMDSMIKHLEASPRASIIDVVVEASATRLRPIVLTTITTVIGMIPLAFSNPTWGPFAFTVMFGLAFAICLTLVLVPVLFVRAPHGDVGQKVS</sequence>
<feature type="transmembrane region" description="Helical" evidence="1">
    <location>
        <begin position="921"/>
        <end position="942"/>
    </location>
</feature>
<evidence type="ECO:0000256" key="1">
    <source>
        <dbReference type="SAM" id="Phobius"/>
    </source>
</evidence>
<dbReference type="PANTHER" id="PTHR32063">
    <property type="match status" value="1"/>
</dbReference>
<feature type="transmembrane region" description="Helical" evidence="1">
    <location>
        <begin position="13"/>
        <end position="31"/>
    </location>
</feature>
<dbReference type="InterPro" id="IPR027463">
    <property type="entry name" value="AcrB_DN_DC_subdom"/>
</dbReference>
<feature type="transmembrane region" description="Helical" evidence="1">
    <location>
        <begin position="364"/>
        <end position="384"/>
    </location>
</feature>
<dbReference type="Gene3D" id="3.30.2090.10">
    <property type="entry name" value="Multidrug efflux transporter AcrB TolC docking domain, DN and DC subdomains"/>
    <property type="match status" value="2"/>
</dbReference>
<gene>
    <name evidence="2" type="ORF">AUJ77_03280</name>
</gene>
<dbReference type="Gene3D" id="1.20.1640.10">
    <property type="entry name" value="Multidrug efflux transporter AcrB transmembrane domain"/>
    <property type="match status" value="2"/>
</dbReference>
<keyword evidence="1" id="KW-0472">Membrane</keyword>
<proteinExistence type="predicted"/>
<protein>
    <recommendedName>
        <fullName evidence="4">SSD domain-containing protein</fullName>
    </recommendedName>
</protein>
<dbReference type="Gene3D" id="3.30.70.1430">
    <property type="entry name" value="Multidrug efflux transporter AcrB pore domain"/>
    <property type="match status" value="2"/>
</dbReference>
<dbReference type="Gene3D" id="3.30.70.1440">
    <property type="entry name" value="Multidrug efflux transporter AcrB pore domain"/>
    <property type="match status" value="1"/>
</dbReference>
<feature type="transmembrane region" description="Helical" evidence="1">
    <location>
        <begin position="390"/>
        <end position="414"/>
    </location>
</feature>
<evidence type="ECO:0000313" key="2">
    <source>
        <dbReference type="EMBL" id="OIO30373.1"/>
    </source>
</evidence>
<dbReference type="Proteomes" id="UP000181992">
    <property type="component" value="Unassembled WGS sequence"/>
</dbReference>
<evidence type="ECO:0000313" key="3">
    <source>
        <dbReference type="Proteomes" id="UP000181992"/>
    </source>
</evidence>
<feature type="transmembrane region" description="Helical" evidence="1">
    <location>
        <begin position="895"/>
        <end position="915"/>
    </location>
</feature>
<feature type="transmembrane region" description="Helical" evidence="1">
    <location>
        <begin position="869"/>
        <end position="888"/>
    </location>
</feature>
<dbReference type="AlphaFoldDB" id="A0A1J4V6F2"/>
<organism evidence="2 3">
    <name type="scientific">Candidatus Nomurabacteria bacterium CG1_02_43_90</name>
    <dbReference type="NCBI Taxonomy" id="1805281"/>
    <lineage>
        <taxon>Bacteria</taxon>
        <taxon>Candidatus Nomuraibacteriota</taxon>
    </lineage>
</organism>
<dbReference type="SUPFAM" id="SSF82693">
    <property type="entry name" value="Multidrug efflux transporter AcrB pore domain, PN1, PN2, PC1 and PC2 subdomains"/>
    <property type="match status" value="3"/>
</dbReference>
<dbReference type="PANTHER" id="PTHR32063:SF24">
    <property type="entry name" value="CATION EFFLUX SYSTEM (ACRB_ACRD_ACRF FAMILY)"/>
    <property type="match status" value="1"/>
</dbReference>